<dbReference type="CDD" id="cd00093">
    <property type="entry name" value="HTH_XRE"/>
    <property type="match status" value="1"/>
</dbReference>
<reference evidence="2" key="1">
    <citation type="journal article" date="2022" name="Cell">
        <title>Design, construction, and in vivo augmentation of a complex gut microbiome.</title>
        <authorList>
            <person name="Cheng A.G."/>
            <person name="Ho P.Y."/>
            <person name="Aranda-Diaz A."/>
            <person name="Jain S."/>
            <person name="Yu F.B."/>
            <person name="Meng X."/>
            <person name="Wang M."/>
            <person name="Iakiviak M."/>
            <person name="Nagashima K."/>
            <person name="Zhao A."/>
            <person name="Murugkar P."/>
            <person name="Patil A."/>
            <person name="Atabakhsh K."/>
            <person name="Weakley A."/>
            <person name="Yan J."/>
            <person name="Brumbaugh A.R."/>
            <person name="Higginbottom S."/>
            <person name="Dimas A."/>
            <person name="Shiver A.L."/>
            <person name="Deutschbauer A."/>
            <person name="Neff N."/>
            <person name="Sonnenburg J.L."/>
            <person name="Huang K.C."/>
            <person name="Fischbach M.A."/>
        </authorList>
    </citation>
    <scope>NUCLEOTIDE SEQUENCE</scope>
    <source>
        <strain evidence="2">AP11</strain>
    </source>
</reference>
<evidence type="ECO:0000259" key="1">
    <source>
        <dbReference type="PROSITE" id="PS50943"/>
    </source>
</evidence>
<dbReference type="InterPro" id="IPR010982">
    <property type="entry name" value="Lambda_DNA-bd_dom_sf"/>
</dbReference>
<protein>
    <submittedName>
        <fullName evidence="2">Helix-turn-helix domain-containing protein</fullName>
    </submittedName>
</protein>
<dbReference type="GeneID" id="82891056"/>
<keyword evidence="3" id="KW-1185">Reference proteome</keyword>
<dbReference type="Gene3D" id="1.10.260.40">
    <property type="entry name" value="lambda repressor-like DNA-binding domains"/>
    <property type="match status" value="1"/>
</dbReference>
<organism evidence="2 3">
    <name type="scientific">Alistipes ihumii AP11</name>
    <dbReference type="NCBI Taxonomy" id="1211813"/>
    <lineage>
        <taxon>Bacteria</taxon>
        <taxon>Pseudomonadati</taxon>
        <taxon>Bacteroidota</taxon>
        <taxon>Bacteroidia</taxon>
        <taxon>Bacteroidales</taxon>
        <taxon>Rikenellaceae</taxon>
        <taxon>Alistipes</taxon>
    </lineage>
</organism>
<proteinExistence type="predicted"/>
<name>A0ABY5V1P0_9BACT</name>
<dbReference type="SMART" id="SM00530">
    <property type="entry name" value="HTH_XRE"/>
    <property type="match status" value="1"/>
</dbReference>
<dbReference type="RefSeq" id="WP_019246487.1">
    <property type="nucleotide sequence ID" value="NZ_CAPH01000017.1"/>
</dbReference>
<feature type="domain" description="HTH cro/C1-type" evidence="1">
    <location>
        <begin position="18"/>
        <end position="69"/>
    </location>
</feature>
<sequence length="86" mass="9959">MRKVRRNDILLKNVAEKLKKIRQEKGVTQLSVLVDTEVHVGRLENNPTNISLSTLADLCTYYGLTLEEFFKDMPIGETSYNHKKHK</sequence>
<dbReference type="Pfam" id="PF01381">
    <property type="entry name" value="HTH_3"/>
    <property type="match status" value="1"/>
</dbReference>
<evidence type="ECO:0000313" key="3">
    <source>
        <dbReference type="Proteomes" id="UP001059295"/>
    </source>
</evidence>
<evidence type="ECO:0000313" key="2">
    <source>
        <dbReference type="EMBL" id="UWN58121.1"/>
    </source>
</evidence>
<dbReference type="EMBL" id="CP102294">
    <property type="protein sequence ID" value="UWN58121.1"/>
    <property type="molecule type" value="Genomic_DNA"/>
</dbReference>
<dbReference type="SUPFAM" id="SSF47413">
    <property type="entry name" value="lambda repressor-like DNA-binding domains"/>
    <property type="match status" value="1"/>
</dbReference>
<dbReference type="InterPro" id="IPR001387">
    <property type="entry name" value="Cro/C1-type_HTH"/>
</dbReference>
<gene>
    <name evidence="2" type="ORF">NQ491_04940</name>
</gene>
<dbReference type="PROSITE" id="PS50943">
    <property type="entry name" value="HTH_CROC1"/>
    <property type="match status" value="1"/>
</dbReference>
<dbReference type="Proteomes" id="UP001059295">
    <property type="component" value="Chromosome"/>
</dbReference>
<accession>A0ABY5V1P0</accession>